<accession>A0ABW0XEJ5</accession>
<dbReference type="RefSeq" id="WP_380229835.1">
    <property type="nucleotide sequence ID" value="NZ_JBHSOF010000085.1"/>
</dbReference>
<dbReference type="EMBL" id="JBHSOF010000085">
    <property type="protein sequence ID" value="MFC5668192.1"/>
    <property type="molecule type" value="Genomic_DNA"/>
</dbReference>
<reference evidence="3" key="1">
    <citation type="journal article" date="2019" name="Int. J. Syst. Evol. Microbiol.">
        <title>The Global Catalogue of Microorganisms (GCM) 10K type strain sequencing project: providing services to taxonomists for standard genome sequencing and annotation.</title>
        <authorList>
            <consortium name="The Broad Institute Genomics Platform"/>
            <consortium name="The Broad Institute Genome Sequencing Center for Infectious Disease"/>
            <person name="Wu L."/>
            <person name="Ma J."/>
        </authorList>
    </citation>
    <scope>NUCLEOTIDE SEQUENCE [LARGE SCALE GENOMIC DNA]</scope>
    <source>
        <strain evidence="3">CGMCC 4.1437</strain>
    </source>
</reference>
<evidence type="ECO:0000313" key="3">
    <source>
        <dbReference type="Proteomes" id="UP001595975"/>
    </source>
</evidence>
<feature type="region of interest" description="Disordered" evidence="1">
    <location>
        <begin position="1"/>
        <end position="49"/>
    </location>
</feature>
<sequence>MTPDPRDRRRPKPAPARPQVKTGPSSDDAHDVVFFRRHPDDDPGQQTPGQTFLNEICPTKVRATMRAVLVAVAAAPPKRFAGGGYWEAMKGDMTGWFEARVDGPQRHHYRLFCLLDYEAAGATKPLLVVVCGLDKPFRTVLSAADYEGVRELGAEYAKRNPRSTA</sequence>
<gene>
    <name evidence="2" type="ORF">ACFP3U_35165</name>
</gene>
<evidence type="ECO:0008006" key="4">
    <source>
        <dbReference type="Google" id="ProtNLM"/>
    </source>
</evidence>
<evidence type="ECO:0000313" key="2">
    <source>
        <dbReference type="EMBL" id="MFC5668192.1"/>
    </source>
</evidence>
<evidence type="ECO:0000256" key="1">
    <source>
        <dbReference type="SAM" id="MobiDB-lite"/>
    </source>
</evidence>
<dbReference type="Proteomes" id="UP001595975">
    <property type="component" value="Unassembled WGS sequence"/>
</dbReference>
<proteinExistence type="predicted"/>
<comment type="caution">
    <text evidence="2">The sequence shown here is derived from an EMBL/GenBank/DDBJ whole genome shotgun (WGS) entry which is preliminary data.</text>
</comment>
<keyword evidence="3" id="KW-1185">Reference proteome</keyword>
<organism evidence="2 3">
    <name type="scientific">Kitasatospora misakiensis</name>
    <dbReference type="NCBI Taxonomy" id="67330"/>
    <lineage>
        <taxon>Bacteria</taxon>
        <taxon>Bacillati</taxon>
        <taxon>Actinomycetota</taxon>
        <taxon>Actinomycetes</taxon>
        <taxon>Kitasatosporales</taxon>
        <taxon>Streptomycetaceae</taxon>
        <taxon>Kitasatospora</taxon>
    </lineage>
</organism>
<protein>
    <recommendedName>
        <fullName evidence="4">Addiction module toxin RelE</fullName>
    </recommendedName>
</protein>
<name>A0ABW0XEJ5_9ACTN</name>
<feature type="compositionally biased region" description="Basic and acidic residues" evidence="1">
    <location>
        <begin position="27"/>
        <end position="41"/>
    </location>
</feature>